<sequence length="96" mass="10936">MPATHLLIVTHLNYYTCPRHLMNESLSALVLIYTFPDGMNQASLPLPFLLPTPHHTITSYPRLRLVIQLAFLHHTYLIYLLGTTMTIPAEPPQDTI</sequence>
<proteinExistence type="predicted"/>
<accession>A0A117NH19</accession>
<gene>
    <name evidence="1" type="ORF">ABT39_MTgene5865</name>
</gene>
<reference evidence="1" key="1">
    <citation type="journal article" date="2015" name="Genome Biol. Evol.">
        <title>Organellar Genomes of White Spruce (Picea glauca): Assembly and Annotation.</title>
        <authorList>
            <person name="Jackman S.D."/>
            <person name="Warren R.L."/>
            <person name="Gibb E.A."/>
            <person name="Vandervalk B.P."/>
            <person name="Mohamadi H."/>
            <person name="Chu J."/>
            <person name="Raymond A."/>
            <person name="Pleasance S."/>
            <person name="Coope R."/>
            <person name="Wildung M.R."/>
            <person name="Ritland C.E."/>
            <person name="Bousquet J."/>
            <person name="Jones S.J."/>
            <person name="Bohlmann J."/>
            <person name="Birol I."/>
        </authorList>
    </citation>
    <scope>NUCLEOTIDE SEQUENCE [LARGE SCALE GENOMIC DNA]</scope>
    <source>
        <tissue evidence="1">Flushing bud</tissue>
    </source>
</reference>
<dbReference type="AlphaFoldDB" id="A0A117NH19"/>
<evidence type="ECO:0000313" key="1">
    <source>
        <dbReference type="EMBL" id="KUM47678.1"/>
    </source>
</evidence>
<geneLocation type="mitochondrion" evidence="1"/>
<keyword evidence="1" id="KW-0496">Mitochondrion</keyword>
<protein>
    <submittedName>
        <fullName evidence="1">Uncharacterized protein</fullName>
    </submittedName>
</protein>
<name>A0A117NH19_PICGL</name>
<comment type="caution">
    <text evidence="1">The sequence shown here is derived from an EMBL/GenBank/DDBJ whole genome shotgun (WGS) entry which is preliminary data.</text>
</comment>
<dbReference type="EMBL" id="LKAM01000007">
    <property type="protein sequence ID" value="KUM47678.1"/>
    <property type="molecule type" value="Genomic_DNA"/>
</dbReference>
<organism evidence="1">
    <name type="scientific">Picea glauca</name>
    <name type="common">White spruce</name>
    <name type="synonym">Pinus glauca</name>
    <dbReference type="NCBI Taxonomy" id="3330"/>
    <lineage>
        <taxon>Eukaryota</taxon>
        <taxon>Viridiplantae</taxon>
        <taxon>Streptophyta</taxon>
        <taxon>Embryophyta</taxon>
        <taxon>Tracheophyta</taxon>
        <taxon>Spermatophyta</taxon>
        <taxon>Pinopsida</taxon>
        <taxon>Pinidae</taxon>
        <taxon>Conifers I</taxon>
        <taxon>Pinales</taxon>
        <taxon>Pinaceae</taxon>
        <taxon>Picea</taxon>
    </lineage>
</organism>